<evidence type="ECO:0000256" key="4">
    <source>
        <dbReference type="ARBA" id="ARBA00022741"/>
    </source>
</evidence>
<dbReference type="AlphaFoldDB" id="A0A6P8C8Y9"/>
<dbReference type="GO" id="GO:0140664">
    <property type="term" value="F:ATP-dependent DNA damage sensor activity"/>
    <property type="evidence" value="ECO:0007669"/>
    <property type="project" value="InterPro"/>
</dbReference>
<dbReference type="GO" id="GO:0006298">
    <property type="term" value="P:mismatch repair"/>
    <property type="evidence" value="ECO:0007669"/>
    <property type="project" value="InterPro"/>
</dbReference>
<dbReference type="InterPro" id="IPR036187">
    <property type="entry name" value="DNA_mismatch_repair_MutS_sf"/>
</dbReference>
<dbReference type="Pfam" id="PF00488">
    <property type="entry name" value="MutS_V"/>
    <property type="match status" value="1"/>
</dbReference>
<evidence type="ECO:0000256" key="1">
    <source>
        <dbReference type="ARBA" id="ARBA00004123"/>
    </source>
</evidence>
<keyword evidence="14" id="KW-1185">Reference proteome</keyword>
<dbReference type="GO" id="GO:0006312">
    <property type="term" value="P:mitotic recombination"/>
    <property type="evidence" value="ECO:0007669"/>
    <property type="project" value="TreeGrafter"/>
</dbReference>
<dbReference type="InterPro" id="IPR007695">
    <property type="entry name" value="DNA_mismatch_repair_MutS-lik_N"/>
</dbReference>
<dbReference type="Gene3D" id="1.10.1420.10">
    <property type="match status" value="2"/>
</dbReference>
<dbReference type="InterPro" id="IPR036678">
    <property type="entry name" value="MutS_con_dom_sf"/>
</dbReference>
<sequence>MGKQKQQVISRFFAPKPNSPAPPPLSLDPIASPPPPQPKISATVSFTPSKRRLSSHLTPPRKAPKLSAHPPPSAEPDPSSPDHPPTTSAPTPTEPRNYTPLEQQVVELKSKYPDVLLMVEVGYKYRFFGEDAEAAARVLGIYAHMDHNFMTASIPSFRLHVHVRRLVNAGYKVGVVKQTETAAIKAHGSNRAGPFGRGLSALYTKATLEAAEDLAGVGEEGFGAESRYLVCVVERSLNVAGKSDLERGVEKENRSDVRIGFVGVEVSTGEVVYGEFDDDSMRSGLEAVVLSLSPAELLIGNPLSNPTKKLLLAYSGSASSVRVEHKPRDCFEGGGALAEVVTLYEKIKGDEKSNNRGEEEEPQNDWSAIEVIMNMPDLAVEALALTIRHLKQFGFERILCLGASFRPYSAKMEMSLSANALQQLEVLRNNSNGSEAGSLLQIMNHTLTVYGSRLLRHWVTHPLCERSMISARLDAVTEIAESMGSYKSTPSANELDKRDYREEVAQPGLSCLLSSVLTTLGRSPDLQRGITRIFYRTATASEFIAVMHAVLYAGKQLQKLKLEEEYNNKMLHSSPIRSILIRKLVLTASSSSLIANAAKLLSSLDKEAADRGDLQNSLIISDGQFPEVARARAAVQSAMEELDSLIFLYRKQLGMRNLKFMSVSGSTHLIELPVDRRVPLEWVKVNSTKKTVRYHPLEVLTALDRLALVNEELMVACRTAWENFLEGFSKYYAEFRAAVQALAALDCLYSLAILSRNKNYVCPILMKDEDPVQLHISSGRHPVLETILQDSFVPNDTKLHADREFCQIVTGPNMGGKSCYIRQVALIAIMAQVGSFVPASSAKLQVLDGIYTRMGASDSIQRGRSTFLEELSEASHILDKSTSHSLVIIDELGRGTSTHDGVAIAHATLHYLLKEKRSLTLFVTHYPKIADIQIEFPISVGAYHVSYLTAESDSSDGGDVTYLYKLKVGISERSFGFKVAELAQVPPTCVSRAALMAAKLEAVVSSRLRDRSVGRVVEFGGDCIVKRSKPPGGGGIEDLEELSTVLEEVFSNLKPALGGKDPTERLESLVRARNHSKELVSTP</sequence>
<dbReference type="FunFam" id="3.40.1170.10:FF:000004">
    <property type="entry name" value="DNA mismatch repair protein"/>
    <property type="match status" value="1"/>
</dbReference>
<organism evidence="14 15">
    <name type="scientific">Punica granatum</name>
    <name type="common">Pomegranate</name>
    <dbReference type="NCBI Taxonomy" id="22663"/>
    <lineage>
        <taxon>Eukaryota</taxon>
        <taxon>Viridiplantae</taxon>
        <taxon>Streptophyta</taxon>
        <taxon>Embryophyta</taxon>
        <taxon>Tracheophyta</taxon>
        <taxon>Spermatophyta</taxon>
        <taxon>Magnoliopsida</taxon>
        <taxon>eudicotyledons</taxon>
        <taxon>Gunneridae</taxon>
        <taxon>Pentapetalae</taxon>
        <taxon>rosids</taxon>
        <taxon>malvids</taxon>
        <taxon>Myrtales</taxon>
        <taxon>Lythraceae</taxon>
        <taxon>Punica</taxon>
    </lineage>
</organism>
<dbReference type="GO" id="GO:0005524">
    <property type="term" value="F:ATP binding"/>
    <property type="evidence" value="ECO:0007669"/>
    <property type="project" value="UniProtKB-KW"/>
</dbReference>
<feature type="compositionally biased region" description="Pro residues" evidence="12">
    <location>
        <begin position="17"/>
        <end position="38"/>
    </location>
</feature>
<dbReference type="InterPro" id="IPR016151">
    <property type="entry name" value="DNA_mismatch_repair_MutS_N"/>
</dbReference>
<dbReference type="FunFam" id="3.40.50.300:FF:002130">
    <property type="entry name" value="DNA mismatch repair protein MSH3"/>
    <property type="match status" value="1"/>
</dbReference>
<accession>A0A6P8C8Y9</accession>
<evidence type="ECO:0000256" key="3">
    <source>
        <dbReference type="ARBA" id="ARBA00022151"/>
    </source>
</evidence>
<dbReference type="FunFam" id="3.30.420.110:FF:000010">
    <property type="entry name" value="DNA mismatch repair protein"/>
    <property type="match status" value="1"/>
</dbReference>
<dbReference type="SMART" id="SM00534">
    <property type="entry name" value="MUTSac"/>
    <property type="match status" value="1"/>
</dbReference>
<feature type="domain" description="DNA mismatch repair proteins mutS family" evidence="13">
    <location>
        <begin position="885"/>
        <end position="901"/>
    </location>
</feature>
<evidence type="ECO:0000256" key="8">
    <source>
        <dbReference type="ARBA" id="ARBA00023204"/>
    </source>
</evidence>
<keyword evidence="7" id="KW-0238">DNA-binding</keyword>
<evidence type="ECO:0000256" key="12">
    <source>
        <dbReference type="SAM" id="MobiDB-lite"/>
    </source>
</evidence>
<dbReference type="PROSITE" id="PS00486">
    <property type="entry name" value="DNA_MISMATCH_REPAIR_2"/>
    <property type="match status" value="1"/>
</dbReference>
<dbReference type="Gene3D" id="3.40.1170.10">
    <property type="entry name" value="DNA repair protein MutS, domain I"/>
    <property type="match status" value="1"/>
</dbReference>
<reference evidence="14" key="1">
    <citation type="journal article" date="2020" name="Plant Biotechnol. J.">
        <title>The pomegranate (Punica granatum L.) draft genome dissects genetic divergence between soft- and hard-seeded cultivars.</title>
        <authorList>
            <person name="Luo X."/>
            <person name="Li H."/>
            <person name="Wu Z."/>
            <person name="Yao W."/>
            <person name="Zhao P."/>
            <person name="Cao D."/>
            <person name="Yu H."/>
            <person name="Li K."/>
            <person name="Poudel K."/>
            <person name="Zhao D."/>
            <person name="Zhang F."/>
            <person name="Xia X."/>
            <person name="Chen L."/>
            <person name="Wang Q."/>
            <person name="Jing D."/>
            <person name="Cao S."/>
        </authorList>
    </citation>
    <scope>NUCLEOTIDE SEQUENCE [LARGE SCALE GENOMIC DNA]</scope>
    <source>
        <strain evidence="14">cv. Tunisia</strain>
    </source>
</reference>
<dbReference type="Pfam" id="PF05192">
    <property type="entry name" value="MutS_III"/>
    <property type="match status" value="1"/>
</dbReference>
<dbReference type="PANTHER" id="PTHR11361:SF122">
    <property type="entry name" value="DNA MISMATCH REPAIR PROTEIN MSH3"/>
    <property type="match status" value="1"/>
</dbReference>
<evidence type="ECO:0000256" key="10">
    <source>
        <dbReference type="ARBA" id="ARBA00029792"/>
    </source>
</evidence>
<dbReference type="GO" id="GO:0005634">
    <property type="term" value="C:nucleus"/>
    <property type="evidence" value="ECO:0007669"/>
    <property type="project" value="UniProtKB-SubCell"/>
</dbReference>
<feature type="compositionally biased region" description="Low complexity" evidence="12">
    <location>
        <begin position="85"/>
        <end position="95"/>
    </location>
</feature>
<dbReference type="InterPro" id="IPR027417">
    <property type="entry name" value="P-loop_NTPase"/>
</dbReference>
<dbReference type="Pfam" id="PF01624">
    <property type="entry name" value="MutS_I"/>
    <property type="match status" value="1"/>
</dbReference>
<keyword evidence="6" id="KW-0067">ATP-binding</keyword>
<keyword evidence="4" id="KW-0547">Nucleotide-binding</keyword>
<dbReference type="PIRSF" id="PIRSF037677">
    <property type="entry name" value="DNA_mis_repair_Msh6"/>
    <property type="match status" value="1"/>
</dbReference>
<evidence type="ECO:0000256" key="7">
    <source>
        <dbReference type="ARBA" id="ARBA00023125"/>
    </source>
</evidence>
<keyword evidence="5" id="KW-0227">DNA damage</keyword>
<evidence type="ECO:0000313" key="15">
    <source>
        <dbReference type="RefSeq" id="XP_031378151.1"/>
    </source>
</evidence>
<dbReference type="Gene3D" id="3.40.50.300">
    <property type="entry name" value="P-loop containing nucleotide triphosphate hydrolases"/>
    <property type="match status" value="1"/>
</dbReference>
<keyword evidence="8" id="KW-0234">DNA repair</keyword>
<evidence type="ECO:0000256" key="9">
    <source>
        <dbReference type="ARBA" id="ARBA00023242"/>
    </source>
</evidence>
<dbReference type="Proteomes" id="UP000515151">
    <property type="component" value="Chromosome 2"/>
</dbReference>
<evidence type="ECO:0000256" key="5">
    <source>
        <dbReference type="ARBA" id="ARBA00022763"/>
    </source>
</evidence>
<dbReference type="OrthoDB" id="10252754at2759"/>
<dbReference type="InterPro" id="IPR007696">
    <property type="entry name" value="DNA_mismatch_repair_MutS_core"/>
</dbReference>
<feature type="compositionally biased region" description="Pro residues" evidence="12">
    <location>
        <begin position="69"/>
        <end position="84"/>
    </location>
</feature>
<gene>
    <name evidence="15" type="primary">LOC116193547</name>
</gene>
<keyword evidence="9" id="KW-0539">Nucleus</keyword>
<feature type="region of interest" description="Disordered" evidence="12">
    <location>
        <begin position="1"/>
        <end position="98"/>
    </location>
</feature>
<evidence type="ECO:0000256" key="11">
    <source>
        <dbReference type="ARBA" id="ARBA00073774"/>
    </source>
</evidence>
<name>A0A6P8C8Y9_PUNGR</name>
<dbReference type="FunFam" id="1.10.1420.10:FF:000004">
    <property type="entry name" value="DNA mismatch repair protein Msh3"/>
    <property type="match status" value="1"/>
</dbReference>
<dbReference type="PANTHER" id="PTHR11361">
    <property type="entry name" value="DNA MISMATCH REPAIR PROTEIN MUTS FAMILY MEMBER"/>
    <property type="match status" value="1"/>
</dbReference>
<reference evidence="15" key="2">
    <citation type="submission" date="2025-08" db="UniProtKB">
        <authorList>
            <consortium name="RefSeq"/>
        </authorList>
    </citation>
    <scope>IDENTIFICATION</scope>
    <source>
        <tissue evidence="15">Leaf</tissue>
    </source>
</reference>
<evidence type="ECO:0000256" key="2">
    <source>
        <dbReference type="ARBA" id="ARBA00007094"/>
    </source>
</evidence>
<dbReference type="SUPFAM" id="SSF52540">
    <property type="entry name" value="P-loop containing nucleoside triphosphate hydrolases"/>
    <property type="match status" value="1"/>
</dbReference>
<evidence type="ECO:0000259" key="13">
    <source>
        <dbReference type="PROSITE" id="PS00486"/>
    </source>
</evidence>
<dbReference type="GeneID" id="116193547"/>
<dbReference type="InterPro" id="IPR007860">
    <property type="entry name" value="DNA_mmatch_repair_MutS_con_dom"/>
</dbReference>
<dbReference type="InterPro" id="IPR017261">
    <property type="entry name" value="DNA_mismatch_repair_MutS/MSH"/>
</dbReference>
<comment type="subcellular location">
    <subcellularLocation>
        <location evidence="1">Nucleus</location>
    </subcellularLocation>
</comment>
<dbReference type="RefSeq" id="XP_031378151.1">
    <property type="nucleotide sequence ID" value="XM_031522291.1"/>
</dbReference>
<proteinExistence type="inferred from homology"/>
<dbReference type="SUPFAM" id="SSF48334">
    <property type="entry name" value="DNA repair protein MutS, domain III"/>
    <property type="match status" value="1"/>
</dbReference>
<comment type="similarity">
    <text evidence="2">Belongs to the DNA mismatch repair MutS family. MSH3 subfamily.</text>
</comment>
<dbReference type="InterPro" id="IPR000432">
    <property type="entry name" value="DNA_mismatch_repair_MutS_C"/>
</dbReference>
<dbReference type="InterPro" id="IPR045076">
    <property type="entry name" value="MutS"/>
</dbReference>
<evidence type="ECO:0000313" key="14">
    <source>
        <dbReference type="Proteomes" id="UP000515151"/>
    </source>
</evidence>
<dbReference type="GO" id="GO:0030983">
    <property type="term" value="F:mismatched DNA binding"/>
    <property type="evidence" value="ECO:0007669"/>
    <property type="project" value="InterPro"/>
</dbReference>
<protein>
    <recommendedName>
        <fullName evidence="3 11">DNA mismatch repair protein MSH3</fullName>
    </recommendedName>
    <alternativeName>
        <fullName evidence="3 11">DNA mismatch repair protein MSH3</fullName>
    </alternativeName>
    <alternativeName>
        <fullName evidence="10">MutS protein homolog 3</fullName>
    </alternativeName>
</protein>
<dbReference type="SMART" id="SM00533">
    <property type="entry name" value="MUTSd"/>
    <property type="match status" value="1"/>
</dbReference>
<dbReference type="Gene3D" id="3.30.420.110">
    <property type="entry name" value="MutS, connector domain"/>
    <property type="match status" value="1"/>
</dbReference>
<dbReference type="SUPFAM" id="SSF55271">
    <property type="entry name" value="DNA repair protein MutS, domain I"/>
    <property type="match status" value="1"/>
</dbReference>
<evidence type="ECO:0000256" key="6">
    <source>
        <dbReference type="ARBA" id="ARBA00022840"/>
    </source>
</evidence>
<dbReference type="Pfam" id="PF05188">
    <property type="entry name" value="MutS_II"/>
    <property type="match status" value="1"/>
</dbReference>